<dbReference type="InterPro" id="IPR026532">
    <property type="entry name" value="BRX1"/>
</dbReference>
<gene>
    <name evidence="6" type="ORF">BZA70DRAFT_79953</name>
</gene>
<dbReference type="InterPro" id="IPR007109">
    <property type="entry name" value="Brix"/>
</dbReference>
<evidence type="ECO:0000256" key="3">
    <source>
        <dbReference type="ARBA" id="ARBA00022517"/>
    </source>
</evidence>
<proteinExistence type="inferred from homology"/>
<evidence type="ECO:0000259" key="5">
    <source>
        <dbReference type="PROSITE" id="PS50833"/>
    </source>
</evidence>
<evidence type="ECO:0000256" key="4">
    <source>
        <dbReference type="ARBA" id="ARBA00023242"/>
    </source>
</evidence>
<sequence length="311" mass="35205">MASLYKALSGTKRRRGEGEENGTSAFTEVVKNRQRVLLLSSRGVTYRQRHLINDLAVMLPHAKKDSKFDSKSKLFLLNELSDLYNCNNVLYFESRKHQDLYMYLAKTPNGPTAKFHIQNMHTMAELNFTGNCLKGSRPLLSFGKEFDGSAHYRLVKELLVHIFGVPKTSRKAKPFVDHVLAFSIADGKIWFRNYQIAESIDTTSDNKVEEEGAEDKGKKSKKLAVSLVEIGPRFVMTLISVIEGSFSGPLIYENKEFISPNAVRSEVRRGKTALKIKRQEKEEMKKVAKVVKAREKREKGADPLAESVLFG</sequence>
<keyword evidence="3" id="KW-0690">Ribosome biogenesis</keyword>
<dbReference type="RefSeq" id="XP_064766464.1">
    <property type="nucleotide sequence ID" value="XM_064915417.1"/>
</dbReference>
<evidence type="ECO:0000313" key="7">
    <source>
        <dbReference type="Proteomes" id="UP001498771"/>
    </source>
</evidence>
<dbReference type="PROSITE" id="PS50833">
    <property type="entry name" value="BRIX"/>
    <property type="match status" value="1"/>
</dbReference>
<keyword evidence="7" id="KW-1185">Reference proteome</keyword>
<dbReference type="Pfam" id="PF04427">
    <property type="entry name" value="Brix"/>
    <property type="match status" value="1"/>
</dbReference>
<protein>
    <submittedName>
        <fullName evidence="6">Brix domain-containing protein</fullName>
    </submittedName>
</protein>
<feature type="domain" description="Brix" evidence="5">
    <location>
        <begin position="34"/>
        <end position="247"/>
    </location>
</feature>
<comment type="caution">
    <text evidence="6">The sequence shown here is derived from an EMBL/GenBank/DDBJ whole genome shotgun (WGS) entry which is preliminary data.</text>
</comment>
<accession>A0ABR1F0S8</accession>
<dbReference type="SUPFAM" id="SSF52954">
    <property type="entry name" value="Class II aaRS ABD-related"/>
    <property type="match status" value="1"/>
</dbReference>
<comment type="similarity">
    <text evidence="2">Belongs to the BRX1 family.</text>
</comment>
<dbReference type="SMART" id="SM00879">
    <property type="entry name" value="Brix"/>
    <property type="match status" value="1"/>
</dbReference>
<comment type="subcellular location">
    <subcellularLocation>
        <location evidence="1">Nucleus</location>
        <location evidence="1">Nucleolus</location>
    </subcellularLocation>
</comment>
<organism evidence="6 7">
    <name type="scientific">Myxozyma melibiosi</name>
    <dbReference type="NCBI Taxonomy" id="54550"/>
    <lineage>
        <taxon>Eukaryota</taxon>
        <taxon>Fungi</taxon>
        <taxon>Dikarya</taxon>
        <taxon>Ascomycota</taxon>
        <taxon>Saccharomycotina</taxon>
        <taxon>Lipomycetes</taxon>
        <taxon>Lipomycetales</taxon>
        <taxon>Lipomycetaceae</taxon>
        <taxon>Myxozyma</taxon>
    </lineage>
</organism>
<name>A0ABR1F0S8_9ASCO</name>
<dbReference type="PANTHER" id="PTHR13634">
    <property type="entry name" value="RIBOSOME BIOGENESIS PROTEIN BRIX"/>
    <property type="match status" value="1"/>
</dbReference>
<dbReference type="EMBL" id="JBBJBU010000012">
    <property type="protein sequence ID" value="KAK7203431.1"/>
    <property type="molecule type" value="Genomic_DNA"/>
</dbReference>
<evidence type="ECO:0000256" key="2">
    <source>
        <dbReference type="ARBA" id="ARBA00006369"/>
    </source>
</evidence>
<dbReference type="PANTHER" id="PTHR13634:SF0">
    <property type="entry name" value="RIBOSOME BIOGENESIS PROTEIN BRX1 HOMOLOG"/>
    <property type="match status" value="1"/>
</dbReference>
<dbReference type="GeneID" id="90040929"/>
<dbReference type="Proteomes" id="UP001498771">
    <property type="component" value="Unassembled WGS sequence"/>
</dbReference>
<keyword evidence="4" id="KW-0539">Nucleus</keyword>
<evidence type="ECO:0000256" key="1">
    <source>
        <dbReference type="ARBA" id="ARBA00004604"/>
    </source>
</evidence>
<evidence type="ECO:0000313" key="6">
    <source>
        <dbReference type="EMBL" id="KAK7203431.1"/>
    </source>
</evidence>
<reference evidence="6 7" key="1">
    <citation type="submission" date="2024-03" db="EMBL/GenBank/DDBJ databases">
        <title>Genome-scale model development and genomic sequencing of the oleaginous clade Lipomyces.</title>
        <authorList>
            <consortium name="Lawrence Berkeley National Laboratory"/>
            <person name="Czajka J.J."/>
            <person name="Han Y."/>
            <person name="Kim J."/>
            <person name="Mondo S.J."/>
            <person name="Hofstad B.A."/>
            <person name="Robles A."/>
            <person name="Haridas S."/>
            <person name="Riley R."/>
            <person name="LaButti K."/>
            <person name="Pangilinan J."/>
            <person name="Andreopoulos W."/>
            <person name="Lipzen A."/>
            <person name="Yan J."/>
            <person name="Wang M."/>
            <person name="Ng V."/>
            <person name="Grigoriev I.V."/>
            <person name="Spatafora J.W."/>
            <person name="Magnuson J.K."/>
            <person name="Baker S.E."/>
            <person name="Pomraning K.R."/>
        </authorList>
    </citation>
    <scope>NUCLEOTIDE SEQUENCE [LARGE SCALE GENOMIC DNA]</scope>
    <source>
        <strain evidence="6 7">Phaff 52-87</strain>
    </source>
</reference>